<dbReference type="SUPFAM" id="SSF81296">
    <property type="entry name" value="E set domains"/>
    <property type="match status" value="1"/>
</dbReference>
<dbReference type="Gene3D" id="2.60.40.10">
    <property type="entry name" value="Immunoglobulins"/>
    <property type="match status" value="1"/>
</dbReference>
<feature type="chain" id="PRO_5043923319" description="Glyoxal oxidase" evidence="3">
    <location>
        <begin position="22"/>
        <end position="668"/>
    </location>
</feature>
<dbReference type="EMBL" id="JBCAWK010000006">
    <property type="protein sequence ID" value="KAK8854946.1"/>
    <property type="molecule type" value="Genomic_DNA"/>
</dbReference>
<reference evidence="6 7" key="1">
    <citation type="journal article" date="2024" name="bioRxiv">
        <title>Comparative genomics of Cryptococcus and Kwoniella reveals pathogenesis evolution and contrasting karyotype dynamics via intercentromeric recombination or chromosome fusion.</title>
        <authorList>
            <person name="Coelho M.A."/>
            <person name="David-Palma M."/>
            <person name="Shea T."/>
            <person name="Bowers K."/>
            <person name="McGinley-Smith S."/>
            <person name="Mohammad A.W."/>
            <person name="Gnirke A."/>
            <person name="Yurkov A.M."/>
            <person name="Nowrousian M."/>
            <person name="Sun S."/>
            <person name="Cuomo C.A."/>
            <person name="Heitman J."/>
        </authorList>
    </citation>
    <scope>NUCLEOTIDE SEQUENCE [LARGE SCALE GENOMIC DNA]</scope>
    <source>
        <strain evidence="6 7">CBS 13917</strain>
    </source>
</reference>
<evidence type="ECO:0008006" key="8">
    <source>
        <dbReference type="Google" id="ProtNLM"/>
    </source>
</evidence>
<protein>
    <recommendedName>
        <fullName evidence="8">Glyoxal oxidase</fullName>
    </recommendedName>
</protein>
<dbReference type="GeneID" id="92180943"/>
<dbReference type="PANTHER" id="PTHR32208:SF21">
    <property type="entry name" value="LOW QUALITY PROTEIN: ALDEHYDE OXIDASE GLOX-LIKE"/>
    <property type="match status" value="1"/>
</dbReference>
<feature type="compositionally biased region" description="Low complexity" evidence="2">
    <location>
        <begin position="630"/>
        <end position="639"/>
    </location>
</feature>
<keyword evidence="7" id="KW-1185">Reference proteome</keyword>
<name>A0AAW0YPB0_9TREE</name>
<dbReference type="Pfam" id="PF07250">
    <property type="entry name" value="Glyoxal_oxid_N"/>
    <property type="match status" value="1"/>
</dbReference>
<dbReference type="SUPFAM" id="SSF50965">
    <property type="entry name" value="Galactose oxidase, central domain"/>
    <property type="match status" value="1"/>
</dbReference>
<dbReference type="CDD" id="cd02851">
    <property type="entry name" value="E_set_GO_C"/>
    <property type="match status" value="1"/>
</dbReference>
<dbReference type="InterPro" id="IPR013783">
    <property type="entry name" value="Ig-like_fold"/>
</dbReference>
<sequence>MTSINFTSLLSLLPLLALASAFPSPPIGNPTSEWSISKRDPNGTVTPLNFEAVGDTGISAQMMFVGNNKKIYILDKSENNPVIINGEFGTHPAWAVEYDYHTNQYRTMDVFSNTFCAGGAVMGNGTWVVFGGNQPVTTDGIATTGEGAYADTDGGTAIRMLNPCTDESCEYIQGSTSYSTAQDTGGWLQMTGRRWYPMVEELEDGSLIIIGGDKNGGYVNTVAQDNPTYEFFPPRDNDPVNLQFLSDTLPVNLYALTWLLPSGLLFMQANRKTILYDYHTQEVTNLPDMPHATRVYPGSAATAMLPLTPANNYTVTLLFCGGSNPPQWGNDGTAGYNVTAVPADNTCVRINPDDPNPQYVDDDFMFEGRSMGQFVMLPDQTFWMGNGVGMGTAGYGNDRYSVGQSYGQAPVYMPAIYNPNAPAGGRWNRTGLVASDNERMYHSTAVLLPDGSIFIAGSNPNADFTNDQWRTRTDAERWYPWYYNEVRPTYSGAPANLSYGGASFDLTMTGTDEATVQNTKVVLIRGGFNTHAIGFGQKLLELETSYTIDMNTGNATLHVSQLPGNPGPTLFQPGPAMLFVVVNGVPAEGEFVMIGTGQLGTQPTTTNAALPSNTVLAVSATASPSETGRGSSASSSGGSGSSSAGLQAAVAGVSSVLIGVVSCFALLS</sequence>
<evidence type="ECO:0000256" key="2">
    <source>
        <dbReference type="SAM" id="MobiDB-lite"/>
    </source>
</evidence>
<dbReference type="InterPro" id="IPR009880">
    <property type="entry name" value="Glyoxal_oxidase_N"/>
</dbReference>
<dbReference type="RefSeq" id="XP_066803184.1">
    <property type="nucleotide sequence ID" value="XM_066946792.1"/>
</dbReference>
<dbReference type="InterPro" id="IPR015202">
    <property type="entry name" value="GO-like_E_set"/>
</dbReference>
<proteinExistence type="predicted"/>
<feature type="domain" description="Glyoxal oxidase N-terminal" evidence="4">
    <location>
        <begin position="93"/>
        <end position="482"/>
    </location>
</feature>
<feature type="region of interest" description="Disordered" evidence="2">
    <location>
        <begin position="620"/>
        <end position="639"/>
    </location>
</feature>
<evidence type="ECO:0000256" key="1">
    <source>
        <dbReference type="ARBA" id="ARBA00022729"/>
    </source>
</evidence>
<dbReference type="Proteomes" id="UP001388673">
    <property type="component" value="Unassembled WGS sequence"/>
</dbReference>
<evidence type="ECO:0000256" key="3">
    <source>
        <dbReference type="SAM" id="SignalP"/>
    </source>
</evidence>
<keyword evidence="1 3" id="KW-0732">Signal</keyword>
<dbReference type="KEGG" id="kne:92180943"/>
<gene>
    <name evidence="6" type="ORF">IAR55_003685</name>
</gene>
<dbReference type="PANTHER" id="PTHR32208">
    <property type="entry name" value="SECRETED PROTEIN-RELATED"/>
    <property type="match status" value="1"/>
</dbReference>
<comment type="caution">
    <text evidence="6">The sequence shown here is derived from an EMBL/GenBank/DDBJ whole genome shotgun (WGS) entry which is preliminary data.</text>
</comment>
<dbReference type="AlphaFoldDB" id="A0AAW0YPB0"/>
<dbReference type="InterPro" id="IPR037293">
    <property type="entry name" value="Gal_Oxidase_central_sf"/>
</dbReference>
<dbReference type="InterPro" id="IPR014756">
    <property type="entry name" value="Ig_E-set"/>
</dbReference>
<dbReference type="Pfam" id="PF09118">
    <property type="entry name" value="GO-like_E_set"/>
    <property type="match status" value="1"/>
</dbReference>
<evidence type="ECO:0000259" key="5">
    <source>
        <dbReference type="Pfam" id="PF09118"/>
    </source>
</evidence>
<dbReference type="InterPro" id="IPR011043">
    <property type="entry name" value="Gal_Oxase/kelch_b-propeller"/>
</dbReference>
<dbReference type="Gene3D" id="2.130.10.80">
    <property type="entry name" value="Galactose oxidase/kelch, beta-propeller"/>
    <property type="match status" value="1"/>
</dbReference>
<feature type="domain" description="Galactose oxidase-like Early set" evidence="5">
    <location>
        <begin position="487"/>
        <end position="594"/>
    </location>
</feature>
<feature type="signal peptide" evidence="3">
    <location>
        <begin position="1"/>
        <end position="21"/>
    </location>
</feature>
<evidence type="ECO:0000313" key="6">
    <source>
        <dbReference type="EMBL" id="KAK8854946.1"/>
    </source>
</evidence>
<evidence type="ECO:0000259" key="4">
    <source>
        <dbReference type="Pfam" id="PF07250"/>
    </source>
</evidence>
<accession>A0AAW0YPB0</accession>
<evidence type="ECO:0000313" key="7">
    <source>
        <dbReference type="Proteomes" id="UP001388673"/>
    </source>
</evidence>
<organism evidence="6 7">
    <name type="scientific">Kwoniella newhampshirensis</name>
    <dbReference type="NCBI Taxonomy" id="1651941"/>
    <lineage>
        <taxon>Eukaryota</taxon>
        <taxon>Fungi</taxon>
        <taxon>Dikarya</taxon>
        <taxon>Basidiomycota</taxon>
        <taxon>Agaricomycotina</taxon>
        <taxon>Tremellomycetes</taxon>
        <taxon>Tremellales</taxon>
        <taxon>Cryptococcaceae</taxon>
        <taxon>Kwoniella</taxon>
    </lineage>
</organism>
<feature type="compositionally biased region" description="Polar residues" evidence="2">
    <location>
        <begin position="620"/>
        <end position="629"/>
    </location>
</feature>